<evidence type="ECO:0000256" key="4">
    <source>
        <dbReference type="ARBA" id="ARBA00023136"/>
    </source>
</evidence>
<name>K0ILA1_NITGG</name>
<keyword evidence="2 5" id="KW-0812">Transmembrane</keyword>
<dbReference type="RefSeq" id="WP_015019922.1">
    <property type="nucleotide sequence ID" value="NC_018719.1"/>
</dbReference>
<sequence>MTAIIEGGQQQPQENINSQVKASFVRSQLILFNSRRKFGLLYSLATLAGIFCVPGVIGAIGSETEILEAIRGVLPLPFISLLVAVGMYILNDLVDADLDRTNAKSRPIPSGKVSRRQVWTFIVLTNGTGVVLAASTSNLTSIMLVAPMLLIGILYSAPKVALMKRFVIKNLTIAIFYMLCVLLGITSSYGTELAFSEPIVPIHAMAIFGIMIFVGSIVNDLGDVKGDRAAGRRTIPIVLGGKSTLTTLIILLACMPAISWTLYALAADGMSMTTAIATSVVGLLAVARMTKISRVLQDAELMRKQHKKWFPLHMVLQTSFVIGGLLFI</sequence>
<keyword evidence="3 5" id="KW-1133">Transmembrane helix</keyword>
<dbReference type="EMBL" id="CP002408">
    <property type="protein sequence ID" value="AFU59387.1"/>
    <property type="molecule type" value="Genomic_DNA"/>
</dbReference>
<dbReference type="PANTHER" id="PTHR42723:SF1">
    <property type="entry name" value="CHLOROPHYLL SYNTHASE, CHLOROPLASTIC"/>
    <property type="match status" value="1"/>
</dbReference>
<comment type="subcellular location">
    <subcellularLocation>
        <location evidence="1">Cell membrane</location>
        <topology evidence="1">Multi-pass membrane protein</topology>
    </subcellularLocation>
</comment>
<keyword evidence="4 5" id="KW-0472">Membrane</keyword>
<feature type="transmembrane region" description="Helical" evidence="5">
    <location>
        <begin position="141"/>
        <end position="158"/>
    </location>
</feature>
<dbReference type="InterPro" id="IPR050475">
    <property type="entry name" value="Prenyltransferase_related"/>
</dbReference>
<dbReference type="STRING" id="1237085.Ngar_c24630"/>
<dbReference type="Gene3D" id="1.10.357.140">
    <property type="entry name" value="UbiA prenyltransferase"/>
    <property type="match status" value="1"/>
</dbReference>
<feature type="transmembrane region" description="Helical" evidence="5">
    <location>
        <begin position="309"/>
        <end position="327"/>
    </location>
</feature>
<accession>K0ILA1</accession>
<dbReference type="InterPro" id="IPR000537">
    <property type="entry name" value="UbiA_prenyltransferase"/>
</dbReference>
<feature type="transmembrane region" description="Helical" evidence="5">
    <location>
        <begin position="243"/>
        <end position="263"/>
    </location>
</feature>
<evidence type="ECO:0000256" key="3">
    <source>
        <dbReference type="ARBA" id="ARBA00022989"/>
    </source>
</evidence>
<dbReference type="HOGENOM" id="CLU_846262_0_0_2"/>
<dbReference type="InParanoid" id="K0ILA1"/>
<dbReference type="GO" id="GO:0047295">
    <property type="term" value="F:geranylgeranylglycerol-phosphate geranylgeranyltransferase activity"/>
    <property type="evidence" value="ECO:0007669"/>
    <property type="project" value="UniProtKB-EC"/>
</dbReference>
<evidence type="ECO:0000256" key="2">
    <source>
        <dbReference type="ARBA" id="ARBA00022692"/>
    </source>
</evidence>
<dbReference type="AlphaFoldDB" id="K0ILA1"/>
<dbReference type="Proteomes" id="UP000008037">
    <property type="component" value="Chromosome"/>
</dbReference>
<feature type="transmembrane region" description="Helical" evidence="5">
    <location>
        <begin position="72"/>
        <end position="90"/>
    </location>
</feature>
<protein>
    <submittedName>
        <fullName evidence="6">Putative digeranylgeranylglyceryl phosphate synthase</fullName>
        <ecNumber evidence="6">2.5.1.42</ecNumber>
    </submittedName>
</protein>
<dbReference type="Gene3D" id="1.20.120.1780">
    <property type="entry name" value="UbiA prenyltransferase"/>
    <property type="match status" value="1"/>
</dbReference>
<feature type="transmembrane region" description="Helical" evidence="5">
    <location>
        <begin position="170"/>
        <end position="190"/>
    </location>
</feature>
<feature type="transmembrane region" description="Helical" evidence="5">
    <location>
        <begin position="118"/>
        <end position="135"/>
    </location>
</feature>
<dbReference type="GeneID" id="13794480"/>
<feature type="transmembrane region" description="Helical" evidence="5">
    <location>
        <begin position="202"/>
        <end position="222"/>
    </location>
</feature>
<organism evidence="6 7">
    <name type="scientific">Nitrososphaera gargensis (strain Ga9.2)</name>
    <dbReference type="NCBI Taxonomy" id="1237085"/>
    <lineage>
        <taxon>Archaea</taxon>
        <taxon>Nitrososphaerota</taxon>
        <taxon>Nitrososphaeria</taxon>
        <taxon>Nitrososphaerales</taxon>
        <taxon>Nitrososphaeraceae</taxon>
        <taxon>Nitrososphaera</taxon>
    </lineage>
</organism>
<gene>
    <name evidence="6" type="ordered locus">Ngar_c24630</name>
</gene>
<evidence type="ECO:0000313" key="7">
    <source>
        <dbReference type="Proteomes" id="UP000008037"/>
    </source>
</evidence>
<dbReference type="BioCyc" id="CNIT1237085:G1324-2461-MONOMER"/>
<keyword evidence="7" id="KW-1185">Reference proteome</keyword>
<dbReference type="PANTHER" id="PTHR42723">
    <property type="entry name" value="CHLOROPHYLL SYNTHASE"/>
    <property type="match status" value="1"/>
</dbReference>
<evidence type="ECO:0000313" key="6">
    <source>
        <dbReference type="EMBL" id="AFU59387.1"/>
    </source>
</evidence>
<evidence type="ECO:0000256" key="5">
    <source>
        <dbReference type="SAM" id="Phobius"/>
    </source>
</evidence>
<feature type="transmembrane region" description="Helical" evidence="5">
    <location>
        <begin position="269"/>
        <end position="288"/>
    </location>
</feature>
<evidence type="ECO:0000256" key="1">
    <source>
        <dbReference type="ARBA" id="ARBA00004651"/>
    </source>
</evidence>
<keyword evidence="6" id="KW-0808">Transferase</keyword>
<proteinExistence type="predicted"/>
<dbReference type="EC" id="2.5.1.42" evidence="6"/>
<dbReference type="GO" id="GO:0005886">
    <property type="term" value="C:plasma membrane"/>
    <property type="evidence" value="ECO:0007669"/>
    <property type="project" value="UniProtKB-SubCell"/>
</dbReference>
<dbReference type="InterPro" id="IPR044878">
    <property type="entry name" value="UbiA_sf"/>
</dbReference>
<dbReference type="Pfam" id="PF01040">
    <property type="entry name" value="UbiA"/>
    <property type="match status" value="1"/>
</dbReference>
<feature type="transmembrane region" description="Helical" evidence="5">
    <location>
        <begin position="40"/>
        <end position="60"/>
    </location>
</feature>
<dbReference type="KEGG" id="nga:Ngar_c24630"/>
<reference evidence="6 7" key="1">
    <citation type="journal article" date="2012" name="Environ. Microbiol.">
        <title>The genome of the ammonia-oxidizing Candidatus Nitrososphaera gargensis: insights into metabolic versatility and environmental adaptations.</title>
        <authorList>
            <person name="Spang A."/>
            <person name="Poehlein A."/>
            <person name="Offre P."/>
            <person name="Zumbragel S."/>
            <person name="Haider S."/>
            <person name="Rychlik N."/>
            <person name="Nowka B."/>
            <person name="Schmeisser C."/>
            <person name="Lebedeva E.V."/>
            <person name="Rattei T."/>
            <person name="Bohm C."/>
            <person name="Schmid M."/>
            <person name="Galushko A."/>
            <person name="Hatzenpichler R."/>
            <person name="Weinmaier T."/>
            <person name="Daniel R."/>
            <person name="Schleper C."/>
            <person name="Spieck E."/>
            <person name="Streit W."/>
            <person name="Wagner M."/>
        </authorList>
    </citation>
    <scope>NUCLEOTIDE SEQUENCE [LARGE SCALE GENOMIC DNA]</scope>
    <source>
        <strain evidence="7">Ga9.2</strain>
    </source>
</reference>
<dbReference type="OrthoDB" id="11851at2157"/>